<keyword evidence="2" id="KW-1185">Reference proteome</keyword>
<comment type="caution">
    <text evidence="1">The sequence shown here is derived from an EMBL/GenBank/DDBJ whole genome shotgun (WGS) entry which is preliminary data.</text>
</comment>
<dbReference type="EMBL" id="MU268077">
    <property type="protein sequence ID" value="KAH7906057.1"/>
    <property type="molecule type" value="Genomic_DNA"/>
</dbReference>
<accession>A0ACB7ZYW9</accession>
<proteinExistence type="predicted"/>
<evidence type="ECO:0000313" key="1">
    <source>
        <dbReference type="EMBL" id="KAH7906057.1"/>
    </source>
</evidence>
<organism evidence="1 2">
    <name type="scientific">Hygrophoropsis aurantiaca</name>
    <dbReference type="NCBI Taxonomy" id="72124"/>
    <lineage>
        <taxon>Eukaryota</taxon>
        <taxon>Fungi</taxon>
        <taxon>Dikarya</taxon>
        <taxon>Basidiomycota</taxon>
        <taxon>Agaricomycotina</taxon>
        <taxon>Agaricomycetes</taxon>
        <taxon>Agaricomycetidae</taxon>
        <taxon>Boletales</taxon>
        <taxon>Coniophorineae</taxon>
        <taxon>Hygrophoropsidaceae</taxon>
        <taxon>Hygrophoropsis</taxon>
    </lineage>
</organism>
<reference evidence="1" key="1">
    <citation type="journal article" date="2021" name="New Phytol.">
        <title>Evolutionary innovations through gain and loss of genes in the ectomycorrhizal Boletales.</title>
        <authorList>
            <person name="Wu G."/>
            <person name="Miyauchi S."/>
            <person name="Morin E."/>
            <person name="Kuo A."/>
            <person name="Drula E."/>
            <person name="Varga T."/>
            <person name="Kohler A."/>
            <person name="Feng B."/>
            <person name="Cao Y."/>
            <person name="Lipzen A."/>
            <person name="Daum C."/>
            <person name="Hundley H."/>
            <person name="Pangilinan J."/>
            <person name="Johnson J."/>
            <person name="Barry K."/>
            <person name="LaButti K."/>
            <person name="Ng V."/>
            <person name="Ahrendt S."/>
            <person name="Min B."/>
            <person name="Choi I.G."/>
            <person name="Park H."/>
            <person name="Plett J.M."/>
            <person name="Magnuson J."/>
            <person name="Spatafora J.W."/>
            <person name="Nagy L.G."/>
            <person name="Henrissat B."/>
            <person name="Grigoriev I.V."/>
            <person name="Yang Z.L."/>
            <person name="Xu J."/>
            <person name="Martin F.M."/>
        </authorList>
    </citation>
    <scope>NUCLEOTIDE SEQUENCE</scope>
    <source>
        <strain evidence="1">ATCC 28755</strain>
    </source>
</reference>
<name>A0ACB7ZYW9_9AGAM</name>
<sequence length="237" mass="27370">MTFEYLASYVSKRWLDIIFNIPLLWFAIRISPTSHPETVPQDFTRLQRVRIEGEYEQDVRPPLQFLSADEHAFRTFNAHAGERYGRLPSLEDFSLRKPSALQTLVLRDTTLHPLYFCMLFAMMPNVSRIMFISSLSGKKASINSFLRSITAGLTMDFLRHDPLLPSLKTVELRLAKVHSQKNSVANLVTSRKDYNRRSSFTLIFANSRPGRVGNTRELRYRRGKNDGLRDVAEVGRM</sequence>
<protein>
    <submittedName>
        <fullName evidence="1">Uncharacterized protein</fullName>
    </submittedName>
</protein>
<gene>
    <name evidence="1" type="ORF">BJ138DRAFT_1105467</name>
</gene>
<dbReference type="Proteomes" id="UP000790377">
    <property type="component" value="Unassembled WGS sequence"/>
</dbReference>
<evidence type="ECO:0000313" key="2">
    <source>
        <dbReference type="Proteomes" id="UP000790377"/>
    </source>
</evidence>